<dbReference type="Proteomes" id="UP001530400">
    <property type="component" value="Unassembled WGS sequence"/>
</dbReference>
<gene>
    <name evidence="3" type="ORF">ACHAWO_009437</name>
</gene>
<name>A0ABD3MMW0_9STRA</name>
<proteinExistence type="predicted"/>
<dbReference type="Gene3D" id="6.10.140.530">
    <property type="match status" value="4"/>
</dbReference>
<evidence type="ECO:0000313" key="3">
    <source>
        <dbReference type="EMBL" id="KAL3765118.1"/>
    </source>
</evidence>
<reference evidence="3 4" key="1">
    <citation type="submission" date="2024-10" db="EMBL/GenBank/DDBJ databases">
        <title>Updated reference genomes for cyclostephanoid diatoms.</title>
        <authorList>
            <person name="Roberts W.R."/>
            <person name="Alverson A.J."/>
        </authorList>
    </citation>
    <scope>NUCLEOTIDE SEQUENCE [LARGE SCALE GENOMIC DNA]</scope>
    <source>
        <strain evidence="3 4">AJA010-31</strain>
    </source>
</reference>
<protein>
    <recommendedName>
        <fullName evidence="2">Helicase-associated domain-containing protein</fullName>
    </recommendedName>
</protein>
<dbReference type="InterPro" id="IPR005114">
    <property type="entry name" value="Helicase_assoc"/>
</dbReference>
<dbReference type="AlphaFoldDB" id="A0ABD3MMW0"/>
<organism evidence="3 4">
    <name type="scientific">Cyclotella atomus</name>
    <dbReference type="NCBI Taxonomy" id="382360"/>
    <lineage>
        <taxon>Eukaryota</taxon>
        <taxon>Sar</taxon>
        <taxon>Stramenopiles</taxon>
        <taxon>Ochrophyta</taxon>
        <taxon>Bacillariophyta</taxon>
        <taxon>Coscinodiscophyceae</taxon>
        <taxon>Thalassiosirophycidae</taxon>
        <taxon>Stephanodiscales</taxon>
        <taxon>Stephanodiscaceae</taxon>
        <taxon>Cyclotella</taxon>
    </lineage>
</organism>
<dbReference type="PANTHER" id="PTHR33418:SF1">
    <property type="entry name" value="HELICASE-ASSOCIATED DOMAIN-CONTAINING PROTEIN"/>
    <property type="match status" value="1"/>
</dbReference>
<accession>A0ABD3MMW0</accession>
<feature type="domain" description="Helicase-associated" evidence="2">
    <location>
        <begin position="125"/>
        <end position="186"/>
    </location>
</feature>
<dbReference type="PANTHER" id="PTHR33418">
    <property type="entry name" value="HELICASE-ASSOCIATED"/>
    <property type="match status" value="1"/>
</dbReference>
<evidence type="ECO:0000259" key="2">
    <source>
        <dbReference type="Pfam" id="PF03457"/>
    </source>
</evidence>
<dbReference type="EMBL" id="JALLPJ020001408">
    <property type="protein sequence ID" value="KAL3765118.1"/>
    <property type="molecule type" value="Genomic_DNA"/>
</dbReference>
<feature type="domain" description="Helicase-associated" evidence="2">
    <location>
        <begin position="385"/>
        <end position="446"/>
    </location>
</feature>
<feature type="domain" description="Helicase-associated" evidence="2">
    <location>
        <begin position="213"/>
        <end position="274"/>
    </location>
</feature>
<feature type="domain" description="Helicase-associated" evidence="2">
    <location>
        <begin position="312"/>
        <end position="372"/>
    </location>
</feature>
<sequence>MATQFIVRSEGGLLPLNLKTVVFDGFKIGRLQENGIRIFEMPSDPDVIIELVVKRRSSSAAAAGSSPNPIPNSSQKRDAPAFTPDDILMKRYSAEEISYVISKKQRLEGPPNTKAVRPSTIAAANERWQEQYDKLVTFKQENGHCRVPCRYKDDPDLGGWVKFQREKYKRGSMIEDRIELLNAIGFTWSIRDISLNAAAADGQSIPIRTTYLKQKWQEQYDKLASFQQQHGHCRVPNRYKSDEFLGSWVKSQREQYKRGSMSQDRIELLNNIGFTWSVRNTSLSTAAALNATAALNNAAVNEQSIHTTNLNQKWHEQYDKLMEFKQQHGHCEVPNRYKSDEFLGWWVKTQREQYKSGEMENGRKDLLNSIGFEWSVQADPIEIRHQKWQEQYDKLVTFQQENGHCRVPCRYKSDSYLGKWVKLQRELYKRGTMKEDWINLLNAIGFAWSVRDTHPGQKLLADQGLHEHL</sequence>
<evidence type="ECO:0000256" key="1">
    <source>
        <dbReference type="SAM" id="MobiDB-lite"/>
    </source>
</evidence>
<dbReference type="Pfam" id="PF03457">
    <property type="entry name" value="HA"/>
    <property type="match status" value="4"/>
</dbReference>
<keyword evidence="4" id="KW-1185">Reference proteome</keyword>
<feature type="region of interest" description="Disordered" evidence="1">
    <location>
        <begin position="60"/>
        <end position="81"/>
    </location>
</feature>
<comment type="caution">
    <text evidence="3">The sequence shown here is derived from an EMBL/GenBank/DDBJ whole genome shotgun (WGS) entry which is preliminary data.</text>
</comment>
<evidence type="ECO:0000313" key="4">
    <source>
        <dbReference type="Proteomes" id="UP001530400"/>
    </source>
</evidence>
<feature type="compositionally biased region" description="Low complexity" evidence="1">
    <location>
        <begin position="60"/>
        <end position="74"/>
    </location>
</feature>